<dbReference type="EMBL" id="LASV01000129">
    <property type="protein sequence ID" value="KKA22703.1"/>
    <property type="molecule type" value="Genomic_DNA"/>
</dbReference>
<comment type="caution">
    <text evidence="2">The sequence shown here is derived from an EMBL/GenBank/DDBJ whole genome shotgun (WGS) entry which is preliminary data.</text>
</comment>
<evidence type="ECO:0000256" key="1">
    <source>
        <dbReference type="SAM" id="MobiDB-lite"/>
    </source>
</evidence>
<evidence type="ECO:0000313" key="2">
    <source>
        <dbReference type="EMBL" id="KKA22703.1"/>
    </source>
</evidence>
<dbReference type="Proteomes" id="UP000053958">
    <property type="component" value="Unassembled WGS sequence"/>
</dbReference>
<proteinExistence type="predicted"/>
<feature type="compositionally biased region" description="Acidic residues" evidence="1">
    <location>
        <begin position="29"/>
        <end position="52"/>
    </location>
</feature>
<dbReference type="RefSeq" id="XP_013329315.1">
    <property type="nucleotide sequence ID" value="XM_013473861.1"/>
</dbReference>
<organism evidence="2 3">
    <name type="scientific">Rasamsonia emersonii (strain ATCC 16479 / CBS 393.64 / IMI 116815)</name>
    <dbReference type="NCBI Taxonomy" id="1408163"/>
    <lineage>
        <taxon>Eukaryota</taxon>
        <taxon>Fungi</taxon>
        <taxon>Dikarya</taxon>
        <taxon>Ascomycota</taxon>
        <taxon>Pezizomycotina</taxon>
        <taxon>Eurotiomycetes</taxon>
        <taxon>Eurotiomycetidae</taxon>
        <taxon>Eurotiales</taxon>
        <taxon>Trichocomaceae</taxon>
        <taxon>Rasamsonia</taxon>
    </lineage>
</organism>
<gene>
    <name evidence="2" type="ORF">T310_3246</name>
</gene>
<dbReference type="AlphaFoldDB" id="A0A0F4YYL0"/>
<name>A0A0F4YYL0_RASE3</name>
<sequence>MKILFSRAQTVHLLGGCCEMRWLTSYSPDGEEEEEEEDDDDDDDDEDEDDGMEQVEVIWAMQDQIILSPSSSAAAAATAGFGFGIWEDYECLRYSTNHQSLKAYILSPDESTAQFLSTLQGYDDNLQ</sequence>
<accession>A0A0F4YYL0</accession>
<reference evidence="2 3" key="1">
    <citation type="submission" date="2015-04" db="EMBL/GenBank/DDBJ databases">
        <authorList>
            <person name="Heijne W.H."/>
            <person name="Fedorova N.D."/>
            <person name="Nierman W.C."/>
            <person name="Vollebregt A.W."/>
            <person name="Zhao Z."/>
            <person name="Wu L."/>
            <person name="Kumar M."/>
            <person name="Stam H."/>
            <person name="van den Berg M.A."/>
            <person name="Pel H.J."/>
        </authorList>
    </citation>
    <scope>NUCLEOTIDE SEQUENCE [LARGE SCALE GENOMIC DNA]</scope>
    <source>
        <strain evidence="2 3">CBS 393.64</strain>
    </source>
</reference>
<dbReference type="GeneID" id="25315596"/>
<feature type="region of interest" description="Disordered" evidence="1">
    <location>
        <begin position="24"/>
        <end position="52"/>
    </location>
</feature>
<protein>
    <submittedName>
        <fullName evidence="2">Uncharacterized protein</fullName>
    </submittedName>
</protein>
<evidence type="ECO:0000313" key="3">
    <source>
        <dbReference type="Proteomes" id="UP000053958"/>
    </source>
</evidence>
<keyword evidence="3" id="KW-1185">Reference proteome</keyword>